<dbReference type="GO" id="GO:0005739">
    <property type="term" value="C:mitochondrion"/>
    <property type="evidence" value="ECO:0007669"/>
    <property type="project" value="TreeGrafter"/>
</dbReference>
<feature type="repeat" description="PPR" evidence="1">
    <location>
        <begin position="397"/>
        <end position="431"/>
    </location>
</feature>
<proteinExistence type="predicted"/>
<reference evidence="6" key="3">
    <citation type="submission" date="2016-03" db="UniProtKB">
        <authorList>
            <consortium name="EnsemblProtists"/>
        </authorList>
    </citation>
    <scope>IDENTIFICATION</scope>
</reference>
<dbReference type="OMA" id="NFICTVE"/>
<dbReference type="RefSeq" id="XP_005841405.1">
    <property type="nucleotide sequence ID" value="XM_005841348.1"/>
</dbReference>
<feature type="repeat" description="PPR" evidence="1">
    <location>
        <begin position="220"/>
        <end position="254"/>
    </location>
</feature>
<dbReference type="AlphaFoldDB" id="L1K1U4"/>
<dbReference type="KEGG" id="gtt:GUITHDRAFT_99904"/>
<evidence type="ECO:0000313" key="7">
    <source>
        <dbReference type="Proteomes" id="UP000011087"/>
    </source>
</evidence>
<dbReference type="Gene3D" id="1.25.40.10">
    <property type="entry name" value="Tetratricopeptide repeat domain"/>
    <property type="match status" value="3"/>
</dbReference>
<dbReference type="GeneID" id="17311188"/>
<feature type="region of interest" description="Disordered" evidence="2">
    <location>
        <begin position="24"/>
        <end position="49"/>
    </location>
</feature>
<dbReference type="eggNOG" id="KOG4197">
    <property type="taxonomic scope" value="Eukaryota"/>
</dbReference>
<evidence type="ECO:0000256" key="3">
    <source>
        <dbReference type="SAM" id="Phobius"/>
    </source>
</evidence>
<sequence>MASRGKTVMGRLWLARSMWRSMTSGSAARAEAPDGLQGKERRQGEEERRRIAESKQIMMKLKQLSSHECMQFFRSISLQGKADVYHYTEMISKSSSASEAEELMQGMLMRGIAPTTATYTLMLKKYQEEGKMQEVRQIVEELEARDSLRDNHLRSIVIYAFCRNHGYSEAEKFWNTFKRRDPKPDLVLYNSAVYMFTRLNKLYEARMTIREVKQAGLHATAQTYTPLIDRYANLRMFEEVKAILEEMDSERIMLDKRAFNAIMRTLSRSGKMQNMYNLISNMHNFGIDSQFEPRLILDFLVCDENFHAKEKHLSGDREGPQPGSPPQPPTSQEGQQEDGGQKNFPEMDLMRKWELGGGAAPDGSTISILIATHGRAGETDKALALFEELKRRRGPLTSHVYTSVIFALCLAGRLEEAGGKFEEMRRNGCQLGPTVLNALIDGHMAKGDGKGAMRWFTLGLEEKIVPFSSCMRAGEDGSLYIDLHSMSPNASVLALEYGLSFNPPGKNVTVVTGQGKHSPGRQSVLKPAVKNFLEREGLEAKEDERNAGRLVIAKMKGSRTVAALCTVVLVTMWLVGIVIAREWLVQLRRRVEVGKDKRKVEDLQRELRDSKKQHSVTS</sequence>
<name>L1K1U4_GUITC</name>
<dbReference type="GO" id="GO:0007005">
    <property type="term" value="P:mitochondrion organization"/>
    <property type="evidence" value="ECO:0007669"/>
    <property type="project" value="TreeGrafter"/>
</dbReference>
<dbReference type="PaxDb" id="55529-EKX54425"/>
<dbReference type="NCBIfam" id="TIGR00756">
    <property type="entry name" value="PPR"/>
    <property type="match status" value="3"/>
</dbReference>
<organism evidence="5">
    <name type="scientific">Guillardia theta (strain CCMP2712)</name>
    <name type="common">Cryptophyte</name>
    <dbReference type="NCBI Taxonomy" id="905079"/>
    <lineage>
        <taxon>Eukaryota</taxon>
        <taxon>Cryptophyceae</taxon>
        <taxon>Pyrenomonadales</taxon>
        <taxon>Geminigeraceae</taxon>
        <taxon>Guillardia</taxon>
    </lineage>
</organism>
<keyword evidence="3" id="KW-1133">Transmembrane helix</keyword>
<reference evidence="7" key="2">
    <citation type="submission" date="2012-11" db="EMBL/GenBank/DDBJ databases">
        <authorList>
            <person name="Kuo A."/>
            <person name="Curtis B.A."/>
            <person name="Tanifuji G."/>
            <person name="Burki F."/>
            <person name="Gruber A."/>
            <person name="Irimia M."/>
            <person name="Maruyama S."/>
            <person name="Arias M.C."/>
            <person name="Ball S.G."/>
            <person name="Gile G.H."/>
            <person name="Hirakawa Y."/>
            <person name="Hopkins J.F."/>
            <person name="Rensing S.A."/>
            <person name="Schmutz J."/>
            <person name="Symeonidi A."/>
            <person name="Elias M."/>
            <person name="Eveleigh R.J."/>
            <person name="Herman E.K."/>
            <person name="Klute M.J."/>
            <person name="Nakayama T."/>
            <person name="Obornik M."/>
            <person name="Reyes-Prieto A."/>
            <person name="Armbrust E.V."/>
            <person name="Aves S.J."/>
            <person name="Beiko R.G."/>
            <person name="Coutinho P."/>
            <person name="Dacks J.B."/>
            <person name="Durnford D.G."/>
            <person name="Fast N.M."/>
            <person name="Green B.R."/>
            <person name="Grisdale C."/>
            <person name="Hempe F."/>
            <person name="Henrissat B."/>
            <person name="Hoppner M.P."/>
            <person name="Ishida K.-I."/>
            <person name="Kim E."/>
            <person name="Koreny L."/>
            <person name="Kroth P.G."/>
            <person name="Liu Y."/>
            <person name="Malik S.-B."/>
            <person name="Maier U.G."/>
            <person name="McRose D."/>
            <person name="Mock T."/>
            <person name="Neilson J.A."/>
            <person name="Onodera N.T."/>
            <person name="Poole A.M."/>
            <person name="Pritham E.J."/>
            <person name="Richards T.A."/>
            <person name="Rocap G."/>
            <person name="Roy S.W."/>
            <person name="Sarai C."/>
            <person name="Schaack S."/>
            <person name="Shirato S."/>
            <person name="Slamovits C.H."/>
            <person name="Spencer D.F."/>
            <person name="Suzuki S."/>
            <person name="Worden A.Z."/>
            <person name="Zauner S."/>
            <person name="Barry K."/>
            <person name="Bell C."/>
            <person name="Bharti A.K."/>
            <person name="Crow J.A."/>
            <person name="Grimwood J."/>
            <person name="Kramer R."/>
            <person name="Lindquist E."/>
            <person name="Lucas S."/>
            <person name="Salamov A."/>
            <person name="McFadden G.I."/>
            <person name="Lane C.E."/>
            <person name="Keeling P.J."/>
            <person name="Gray M.W."/>
            <person name="Grigoriev I.V."/>
            <person name="Archibald J.M."/>
        </authorList>
    </citation>
    <scope>NUCLEOTIDE SEQUENCE</scope>
    <source>
        <strain evidence="7">CCMP2712</strain>
    </source>
</reference>
<feature type="repeat" description="PPR" evidence="1">
    <location>
        <begin position="362"/>
        <end position="396"/>
    </location>
</feature>
<keyword evidence="3" id="KW-0472">Membrane</keyword>
<feature type="repeat" description="PPR" evidence="1">
    <location>
        <begin position="255"/>
        <end position="289"/>
    </location>
</feature>
<evidence type="ECO:0000259" key="4">
    <source>
        <dbReference type="PROSITE" id="PS50828"/>
    </source>
</evidence>
<dbReference type="STRING" id="905079.L1K1U4"/>
<dbReference type="InterPro" id="IPR036063">
    <property type="entry name" value="Smr_dom_sf"/>
</dbReference>
<feature type="domain" description="Smr" evidence="4">
    <location>
        <begin position="481"/>
        <end position="556"/>
    </location>
</feature>
<feature type="region of interest" description="Disordered" evidence="2">
    <location>
        <begin position="312"/>
        <end position="343"/>
    </location>
</feature>
<dbReference type="PROSITE" id="PS51375">
    <property type="entry name" value="PPR"/>
    <property type="match status" value="4"/>
</dbReference>
<dbReference type="HOGENOM" id="CLU_442441_0_0_1"/>
<reference evidence="5 7" key="1">
    <citation type="journal article" date="2012" name="Nature">
        <title>Algal genomes reveal evolutionary mosaicism and the fate of nucleomorphs.</title>
        <authorList>
            <consortium name="DOE Joint Genome Institute"/>
            <person name="Curtis B.A."/>
            <person name="Tanifuji G."/>
            <person name="Burki F."/>
            <person name="Gruber A."/>
            <person name="Irimia M."/>
            <person name="Maruyama S."/>
            <person name="Arias M.C."/>
            <person name="Ball S.G."/>
            <person name="Gile G.H."/>
            <person name="Hirakawa Y."/>
            <person name="Hopkins J.F."/>
            <person name="Kuo A."/>
            <person name="Rensing S.A."/>
            <person name="Schmutz J."/>
            <person name="Symeonidi A."/>
            <person name="Elias M."/>
            <person name="Eveleigh R.J."/>
            <person name="Herman E.K."/>
            <person name="Klute M.J."/>
            <person name="Nakayama T."/>
            <person name="Obornik M."/>
            <person name="Reyes-Prieto A."/>
            <person name="Armbrust E.V."/>
            <person name="Aves S.J."/>
            <person name="Beiko R.G."/>
            <person name="Coutinho P."/>
            <person name="Dacks J.B."/>
            <person name="Durnford D.G."/>
            <person name="Fast N.M."/>
            <person name="Green B.R."/>
            <person name="Grisdale C.J."/>
            <person name="Hempel F."/>
            <person name="Henrissat B."/>
            <person name="Hoppner M.P."/>
            <person name="Ishida K."/>
            <person name="Kim E."/>
            <person name="Koreny L."/>
            <person name="Kroth P.G."/>
            <person name="Liu Y."/>
            <person name="Malik S.B."/>
            <person name="Maier U.G."/>
            <person name="McRose D."/>
            <person name="Mock T."/>
            <person name="Neilson J.A."/>
            <person name="Onodera N.T."/>
            <person name="Poole A.M."/>
            <person name="Pritham E.J."/>
            <person name="Richards T.A."/>
            <person name="Rocap G."/>
            <person name="Roy S.W."/>
            <person name="Sarai C."/>
            <person name="Schaack S."/>
            <person name="Shirato S."/>
            <person name="Slamovits C.H."/>
            <person name="Spencer D.F."/>
            <person name="Suzuki S."/>
            <person name="Worden A.Z."/>
            <person name="Zauner S."/>
            <person name="Barry K."/>
            <person name="Bell C."/>
            <person name="Bharti A.K."/>
            <person name="Crow J.A."/>
            <person name="Grimwood J."/>
            <person name="Kramer R."/>
            <person name="Lindquist E."/>
            <person name="Lucas S."/>
            <person name="Salamov A."/>
            <person name="McFadden G.I."/>
            <person name="Lane C.E."/>
            <person name="Keeling P.J."/>
            <person name="Gray M.W."/>
            <person name="Grigoriev I.V."/>
            <person name="Archibald J.M."/>
        </authorList>
    </citation>
    <scope>NUCLEOTIDE SEQUENCE</scope>
    <source>
        <strain evidence="5 7">CCMP2712</strain>
    </source>
</reference>
<dbReference type="EnsemblProtists" id="EKX54425">
    <property type="protein sequence ID" value="EKX54425"/>
    <property type="gene ID" value="GUITHDRAFT_99904"/>
</dbReference>
<dbReference type="InterPro" id="IPR051114">
    <property type="entry name" value="Mito_RNA_Proc_CCM1"/>
</dbReference>
<dbReference type="GO" id="GO:0003729">
    <property type="term" value="F:mRNA binding"/>
    <property type="evidence" value="ECO:0007669"/>
    <property type="project" value="TreeGrafter"/>
</dbReference>
<dbReference type="PANTHER" id="PTHR47934">
    <property type="entry name" value="PENTATRICOPEPTIDE REPEAT-CONTAINING PROTEIN PET309, MITOCHONDRIAL"/>
    <property type="match status" value="1"/>
</dbReference>
<dbReference type="PROSITE" id="PS50828">
    <property type="entry name" value="SMR"/>
    <property type="match status" value="1"/>
</dbReference>
<dbReference type="SUPFAM" id="SSF160443">
    <property type="entry name" value="SMR domain-like"/>
    <property type="match status" value="1"/>
</dbReference>
<feature type="compositionally biased region" description="Basic and acidic residues" evidence="2">
    <location>
        <begin position="37"/>
        <end position="49"/>
    </location>
</feature>
<feature type="transmembrane region" description="Helical" evidence="3">
    <location>
        <begin position="561"/>
        <end position="580"/>
    </location>
</feature>
<dbReference type="InterPro" id="IPR002625">
    <property type="entry name" value="Smr_dom"/>
</dbReference>
<accession>L1K1U4</accession>
<evidence type="ECO:0000256" key="1">
    <source>
        <dbReference type="PROSITE-ProRule" id="PRU00708"/>
    </source>
</evidence>
<keyword evidence="3" id="KW-0812">Transmembrane</keyword>
<dbReference type="Gene3D" id="3.30.1370.110">
    <property type="match status" value="1"/>
</dbReference>
<evidence type="ECO:0000313" key="5">
    <source>
        <dbReference type="EMBL" id="EKX54425.1"/>
    </source>
</evidence>
<dbReference type="InterPro" id="IPR002885">
    <property type="entry name" value="PPR_rpt"/>
</dbReference>
<dbReference type="SMART" id="SM00463">
    <property type="entry name" value="SMR"/>
    <property type="match status" value="1"/>
</dbReference>
<dbReference type="Proteomes" id="UP000011087">
    <property type="component" value="Unassembled WGS sequence"/>
</dbReference>
<dbReference type="Pfam" id="PF01535">
    <property type="entry name" value="PPR"/>
    <property type="match status" value="4"/>
</dbReference>
<dbReference type="InterPro" id="IPR011990">
    <property type="entry name" value="TPR-like_helical_dom_sf"/>
</dbReference>
<gene>
    <name evidence="5" type="ORF">GUITHDRAFT_99904</name>
</gene>
<protein>
    <recommendedName>
        <fullName evidence="4">Smr domain-containing protein</fullName>
    </recommendedName>
</protein>
<evidence type="ECO:0000313" key="6">
    <source>
        <dbReference type="EnsemblProtists" id="EKX54425"/>
    </source>
</evidence>
<evidence type="ECO:0000256" key="2">
    <source>
        <dbReference type="SAM" id="MobiDB-lite"/>
    </source>
</evidence>
<dbReference type="GO" id="GO:0006396">
    <property type="term" value="P:RNA processing"/>
    <property type="evidence" value="ECO:0007669"/>
    <property type="project" value="TreeGrafter"/>
</dbReference>
<dbReference type="PANTHER" id="PTHR47934:SF6">
    <property type="entry name" value="MITOCHONDRIAL GROUP I INTRON SPLICING FACTOR CCM1-RELATED"/>
    <property type="match status" value="1"/>
</dbReference>
<dbReference type="EMBL" id="JH992967">
    <property type="protein sequence ID" value="EKX54425.1"/>
    <property type="molecule type" value="Genomic_DNA"/>
</dbReference>
<keyword evidence="7" id="KW-1185">Reference proteome</keyword>
<dbReference type="OrthoDB" id="185373at2759"/>